<dbReference type="PANTHER" id="PTHR33164">
    <property type="entry name" value="TRANSCRIPTIONAL REGULATOR, MARR FAMILY"/>
    <property type="match status" value="1"/>
</dbReference>
<dbReference type="RefSeq" id="WP_188542021.1">
    <property type="nucleotide sequence ID" value="NZ_BMFT01000004.1"/>
</dbReference>
<evidence type="ECO:0000259" key="2">
    <source>
        <dbReference type="PROSITE" id="PS50995"/>
    </source>
</evidence>
<dbReference type="PANTHER" id="PTHR33164:SF43">
    <property type="entry name" value="HTH-TYPE TRANSCRIPTIONAL REPRESSOR YETL"/>
    <property type="match status" value="1"/>
</dbReference>
<dbReference type="Gene3D" id="1.10.10.10">
    <property type="entry name" value="Winged helix-like DNA-binding domain superfamily/Winged helix DNA-binding domain"/>
    <property type="match status" value="1"/>
</dbReference>
<dbReference type="InterPro" id="IPR036390">
    <property type="entry name" value="WH_DNA-bd_sf"/>
</dbReference>
<keyword evidence="1" id="KW-0238">DNA-binding</keyword>
<name>A0ABQ1YT83_9BACL</name>
<feature type="domain" description="HTH marR-type" evidence="2">
    <location>
        <begin position="3"/>
        <end position="137"/>
    </location>
</feature>
<dbReference type="InterPro" id="IPR000835">
    <property type="entry name" value="HTH_MarR-typ"/>
</dbReference>
<gene>
    <name evidence="3" type="ORF">GCM10008013_43900</name>
</gene>
<evidence type="ECO:0000256" key="1">
    <source>
        <dbReference type="ARBA" id="ARBA00023125"/>
    </source>
</evidence>
<dbReference type="Pfam" id="PF01047">
    <property type="entry name" value="MarR"/>
    <property type="match status" value="1"/>
</dbReference>
<dbReference type="EMBL" id="BMFT01000004">
    <property type="protein sequence ID" value="GGH36800.1"/>
    <property type="molecule type" value="Genomic_DNA"/>
</dbReference>
<dbReference type="InterPro" id="IPR039422">
    <property type="entry name" value="MarR/SlyA-like"/>
</dbReference>
<dbReference type="Proteomes" id="UP000659344">
    <property type="component" value="Unassembled WGS sequence"/>
</dbReference>
<organism evidence="3 4">
    <name type="scientific">Paenibacillus segetis</name>
    <dbReference type="NCBI Taxonomy" id="1325360"/>
    <lineage>
        <taxon>Bacteria</taxon>
        <taxon>Bacillati</taxon>
        <taxon>Bacillota</taxon>
        <taxon>Bacilli</taxon>
        <taxon>Bacillales</taxon>
        <taxon>Paenibacillaceae</taxon>
        <taxon>Paenibacillus</taxon>
    </lineage>
</organism>
<protein>
    <recommendedName>
        <fullName evidence="2">HTH marR-type domain-containing protein</fullName>
    </recommendedName>
</protein>
<dbReference type="InterPro" id="IPR036388">
    <property type="entry name" value="WH-like_DNA-bd_sf"/>
</dbReference>
<keyword evidence="4" id="KW-1185">Reference proteome</keyword>
<dbReference type="PROSITE" id="PS50995">
    <property type="entry name" value="HTH_MARR_2"/>
    <property type="match status" value="1"/>
</dbReference>
<proteinExistence type="predicted"/>
<sequence length="144" mass="16820">MEQTDIFRLIHTVELFTNEVIIQWMNSFEHNIGISPVIVLSELKHKGPQKQTMLAKKLGYTPGAMTHISNRLIRLGFAERQYNTDDRRNVLLAITDKGLEVLKEAQQKGQELRVRLFQTLTEEEVHQYLKIHEKLLANINDRNE</sequence>
<dbReference type="PRINTS" id="PR00598">
    <property type="entry name" value="HTHMARR"/>
</dbReference>
<evidence type="ECO:0000313" key="3">
    <source>
        <dbReference type="EMBL" id="GGH36800.1"/>
    </source>
</evidence>
<comment type="caution">
    <text evidence="3">The sequence shown here is derived from an EMBL/GenBank/DDBJ whole genome shotgun (WGS) entry which is preliminary data.</text>
</comment>
<evidence type="ECO:0000313" key="4">
    <source>
        <dbReference type="Proteomes" id="UP000659344"/>
    </source>
</evidence>
<accession>A0ABQ1YT83</accession>
<dbReference type="SMART" id="SM00347">
    <property type="entry name" value="HTH_MARR"/>
    <property type="match status" value="1"/>
</dbReference>
<dbReference type="SUPFAM" id="SSF46785">
    <property type="entry name" value="Winged helix' DNA-binding domain"/>
    <property type="match status" value="1"/>
</dbReference>
<reference evidence="4" key="1">
    <citation type="journal article" date="2019" name="Int. J. Syst. Evol. Microbiol.">
        <title>The Global Catalogue of Microorganisms (GCM) 10K type strain sequencing project: providing services to taxonomists for standard genome sequencing and annotation.</title>
        <authorList>
            <consortium name="The Broad Institute Genomics Platform"/>
            <consortium name="The Broad Institute Genome Sequencing Center for Infectious Disease"/>
            <person name="Wu L."/>
            <person name="Ma J."/>
        </authorList>
    </citation>
    <scope>NUCLEOTIDE SEQUENCE [LARGE SCALE GENOMIC DNA]</scope>
    <source>
        <strain evidence="4">CGMCC 1.12769</strain>
    </source>
</reference>